<evidence type="ECO:0000313" key="2">
    <source>
        <dbReference type="Proteomes" id="UP000259864"/>
    </source>
</evidence>
<feature type="non-terminal residue" evidence="1">
    <location>
        <position position="73"/>
    </location>
</feature>
<name>A0A3B0P0J9_9BACT</name>
<sequence length="73" mass="8904">MYPDFSENKIRALSVVLKKLYSKYGFYEPSFDLNKKKPTDFPIFTDLINFLETYQFDNDIEKEFFSKEIKELW</sequence>
<organism evidence="1 2">
    <name type="scientific">Metamycoplasma alkalescens</name>
    <dbReference type="NCBI Taxonomy" id="45363"/>
    <lineage>
        <taxon>Bacteria</taxon>
        <taxon>Bacillati</taxon>
        <taxon>Mycoplasmatota</taxon>
        <taxon>Mycoplasmoidales</taxon>
        <taxon>Metamycoplasmataceae</taxon>
        <taxon>Metamycoplasma</taxon>
    </lineage>
</organism>
<dbReference type="EMBL" id="LS991949">
    <property type="protein sequence ID" value="SYV90179.1"/>
    <property type="molecule type" value="Genomic_DNA"/>
</dbReference>
<accession>A0A3B0P0J9</accession>
<gene>
    <name evidence="1" type="ORF">NCTC10135_00697</name>
</gene>
<dbReference type="Gene3D" id="1.10.8.730">
    <property type="match status" value="1"/>
</dbReference>
<proteinExistence type="predicted"/>
<dbReference type="Proteomes" id="UP000259864">
    <property type="component" value="Chromosome 1"/>
</dbReference>
<dbReference type="KEGG" id="mala:NCTC10135_00697"/>
<evidence type="ECO:0000313" key="1">
    <source>
        <dbReference type="EMBL" id="SYV90179.1"/>
    </source>
</evidence>
<protein>
    <submittedName>
        <fullName evidence="1">Uncharacterized protein</fullName>
    </submittedName>
</protein>
<dbReference type="AlphaFoldDB" id="A0A3B0P0J9"/>
<reference evidence="2" key="1">
    <citation type="submission" date="2018-06" db="EMBL/GenBank/DDBJ databases">
        <authorList>
            <consortium name="Pathogen Informatics"/>
        </authorList>
    </citation>
    <scope>NUCLEOTIDE SEQUENCE [LARGE SCALE GENOMIC DNA]</scope>
    <source>
        <strain evidence="2">NCTC10135</strain>
    </source>
</reference>